<dbReference type="InterPro" id="IPR038220">
    <property type="entry name" value="PHOX_C_sf"/>
</dbReference>
<evidence type="ECO:0000256" key="1">
    <source>
        <dbReference type="ARBA" id="ARBA00001974"/>
    </source>
</evidence>
<dbReference type="OrthoDB" id="9791689at2"/>
<keyword evidence="9" id="KW-1185">Reference proteome</keyword>
<comment type="similarity">
    <text evidence="2">Belongs to the PheA/TfdB FAD monooxygenase family.</text>
</comment>
<dbReference type="InterPro" id="IPR036249">
    <property type="entry name" value="Thioredoxin-like_sf"/>
</dbReference>
<evidence type="ECO:0000313" key="8">
    <source>
        <dbReference type="EMBL" id="RBP17749.1"/>
    </source>
</evidence>
<gene>
    <name evidence="8" type="ORF">DFR50_102242</name>
</gene>
<evidence type="ECO:0000256" key="5">
    <source>
        <dbReference type="ARBA" id="ARBA00023002"/>
    </source>
</evidence>
<dbReference type="RefSeq" id="WP_113887696.1">
    <property type="nucleotide sequence ID" value="NZ_QNRK01000002.1"/>
</dbReference>
<dbReference type="Gene3D" id="3.50.50.60">
    <property type="entry name" value="FAD/NAD(P)-binding domain"/>
    <property type="match status" value="1"/>
</dbReference>
<evidence type="ECO:0000259" key="6">
    <source>
        <dbReference type="Pfam" id="PF01494"/>
    </source>
</evidence>
<dbReference type="Pfam" id="PF07976">
    <property type="entry name" value="Phe_hydrox_dim"/>
    <property type="match status" value="1"/>
</dbReference>
<evidence type="ECO:0000256" key="2">
    <source>
        <dbReference type="ARBA" id="ARBA00007801"/>
    </source>
</evidence>
<proteinExistence type="inferred from homology"/>
<dbReference type="PANTHER" id="PTHR43004:SF19">
    <property type="entry name" value="BINDING MONOOXYGENASE, PUTATIVE (JCVI)-RELATED"/>
    <property type="match status" value="1"/>
</dbReference>
<sequence length="635" mass="70204">MQFYLDAFRTGDPELLPPNPDPAMLADTDALPDEVDVLIVGCGPAGLTLAAQLSRFPAIRTRIVEQKDGPLMFGQADGIACRSMEMFQAFAMRERVEREAYWVNETAFWKPSAERPGEIVRSGLIQDVEDGLAPYPHVIINQARVHQFFLDIMARAPNRLIPNYHRRFAGLEIGADAVTARIERLDDAHEGEIETVRARYVVGADGARSSVREALGFRLVGDAANQAWGVMDVLAVTDFPDIRKKCVIQSEREGNVLVIPREGGYMLRIYVEMDKLAGNERVTDRAIGLDDIVRAAERIFRPYTFEAKSVSWWSVYEVGQRITDHFDDASPTQGARDPRVFIMGDACHTHSAKAGQGLNVSVMDAFNLGWKLAAVLDGRAPAALLSTYSAERRAIAQTLIDFDREWAAMMAAPLKSPAVPHGVDPAELQAYFVRHGRYTAGVATRYARSALTGGTEHQALAKGFEIGTRFHSAPVVRLADAKAIELIETMEADGRFRLIAFADRGDPAARGSKIRDFCEFVAETLAPRFTPRGRDIDAMFDLRAVFQQGHRDLDLRAMPAPLRPAKGPLGLTDYEKMFCPHFKSGVDIFDLRGVDRERGALVVVRPDQYVAHVLPLDAHAELAAFFAGFLIPVAA</sequence>
<keyword evidence="3" id="KW-0285">Flavoprotein</keyword>
<reference evidence="8 9" key="1">
    <citation type="submission" date="2018-06" db="EMBL/GenBank/DDBJ databases">
        <title>Genomic Encyclopedia of Type Strains, Phase IV (KMG-IV): sequencing the most valuable type-strain genomes for metagenomic binning, comparative biology and taxonomic classification.</title>
        <authorList>
            <person name="Goeker M."/>
        </authorList>
    </citation>
    <scope>NUCLEOTIDE SEQUENCE [LARGE SCALE GENOMIC DNA]</scope>
    <source>
        <strain evidence="8 9">DSM 24875</strain>
    </source>
</reference>
<dbReference type="InterPro" id="IPR050641">
    <property type="entry name" value="RIFMO-like"/>
</dbReference>
<dbReference type="CDD" id="cd02979">
    <property type="entry name" value="PHOX_C"/>
    <property type="match status" value="1"/>
</dbReference>
<name>A0A366FVM6_9HYPH</name>
<dbReference type="SUPFAM" id="SSF52833">
    <property type="entry name" value="Thioredoxin-like"/>
    <property type="match status" value="1"/>
</dbReference>
<dbReference type="GO" id="GO:0071949">
    <property type="term" value="F:FAD binding"/>
    <property type="evidence" value="ECO:0007669"/>
    <property type="project" value="InterPro"/>
</dbReference>
<dbReference type="Proteomes" id="UP000253529">
    <property type="component" value="Unassembled WGS sequence"/>
</dbReference>
<feature type="domain" description="Phenol hydroxylase-like C-terminal dimerisation" evidence="7">
    <location>
        <begin position="445"/>
        <end position="632"/>
    </location>
</feature>
<keyword evidence="5" id="KW-0560">Oxidoreductase</keyword>
<comment type="cofactor">
    <cofactor evidence="1">
        <name>FAD</name>
        <dbReference type="ChEBI" id="CHEBI:57692"/>
    </cofactor>
</comment>
<dbReference type="GO" id="GO:0016709">
    <property type="term" value="F:oxidoreductase activity, acting on paired donors, with incorporation or reduction of molecular oxygen, NAD(P)H as one donor, and incorporation of one atom of oxygen"/>
    <property type="evidence" value="ECO:0007669"/>
    <property type="project" value="UniProtKB-ARBA"/>
</dbReference>
<evidence type="ECO:0000256" key="4">
    <source>
        <dbReference type="ARBA" id="ARBA00022827"/>
    </source>
</evidence>
<dbReference type="Pfam" id="PF01494">
    <property type="entry name" value="FAD_binding_3"/>
    <property type="match status" value="1"/>
</dbReference>
<evidence type="ECO:0000256" key="3">
    <source>
        <dbReference type="ARBA" id="ARBA00022630"/>
    </source>
</evidence>
<dbReference type="InterPro" id="IPR012941">
    <property type="entry name" value="Phe_hydrox_C_dim_dom"/>
</dbReference>
<dbReference type="Gene3D" id="3.40.30.20">
    <property type="match status" value="1"/>
</dbReference>
<dbReference type="InterPro" id="IPR002938">
    <property type="entry name" value="FAD-bd"/>
</dbReference>
<keyword evidence="4" id="KW-0274">FAD</keyword>
<dbReference type="Gene3D" id="3.30.9.10">
    <property type="entry name" value="D-Amino Acid Oxidase, subunit A, domain 2"/>
    <property type="match status" value="1"/>
</dbReference>
<accession>A0A366FVM6</accession>
<dbReference type="PANTHER" id="PTHR43004">
    <property type="entry name" value="TRK SYSTEM POTASSIUM UPTAKE PROTEIN"/>
    <property type="match status" value="1"/>
</dbReference>
<organism evidence="8 9">
    <name type="scientific">Roseiarcus fermentans</name>
    <dbReference type="NCBI Taxonomy" id="1473586"/>
    <lineage>
        <taxon>Bacteria</taxon>
        <taxon>Pseudomonadati</taxon>
        <taxon>Pseudomonadota</taxon>
        <taxon>Alphaproteobacteria</taxon>
        <taxon>Hyphomicrobiales</taxon>
        <taxon>Roseiarcaceae</taxon>
        <taxon>Roseiarcus</taxon>
    </lineage>
</organism>
<dbReference type="SUPFAM" id="SSF51905">
    <property type="entry name" value="FAD/NAD(P)-binding domain"/>
    <property type="match status" value="1"/>
</dbReference>
<dbReference type="InterPro" id="IPR036188">
    <property type="entry name" value="FAD/NAD-bd_sf"/>
</dbReference>
<comment type="caution">
    <text evidence="8">The sequence shown here is derived from an EMBL/GenBank/DDBJ whole genome shotgun (WGS) entry which is preliminary data.</text>
</comment>
<dbReference type="SUPFAM" id="SSF54373">
    <property type="entry name" value="FAD-linked reductases, C-terminal domain"/>
    <property type="match status" value="1"/>
</dbReference>
<dbReference type="PRINTS" id="PR00420">
    <property type="entry name" value="RNGMNOXGNASE"/>
</dbReference>
<feature type="domain" description="FAD-binding" evidence="6">
    <location>
        <begin position="34"/>
        <end position="402"/>
    </location>
</feature>
<dbReference type="AlphaFoldDB" id="A0A366FVM6"/>
<keyword evidence="8" id="KW-0503">Monooxygenase</keyword>
<dbReference type="NCBIfam" id="NF006144">
    <property type="entry name" value="PRK08294.1"/>
    <property type="match status" value="1"/>
</dbReference>
<evidence type="ECO:0000259" key="7">
    <source>
        <dbReference type="Pfam" id="PF07976"/>
    </source>
</evidence>
<dbReference type="EMBL" id="QNRK01000002">
    <property type="protein sequence ID" value="RBP17749.1"/>
    <property type="molecule type" value="Genomic_DNA"/>
</dbReference>
<protein>
    <submittedName>
        <fullName evidence="8">Phenol 2-monooxygenase</fullName>
    </submittedName>
</protein>
<evidence type="ECO:0000313" key="9">
    <source>
        <dbReference type="Proteomes" id="UP000253529"/>
    </source>
</evidence>